<protein>
    <submittedName>
        <fullName evidence="1">Uncharacterized protein</fullName>
    </submittedName>
</protein>
<dbReference type="AlphaFoldDB" id="A0A2C9CFI5"/>
<dbReference type="RefSeq" id="WP_099325167.1">
    <property type="nucleotide sequence ID" value="NZ_LT934425.1"/>
</dbReference>
<proteinExistence type="predicted"/>
<dbReference type="EMBL" id="LT934425">
    <property type="protein sequence ID" value="SOH04451.1"/>
    <property type="molecule type" value="Genomic_DNA"/>
</dbReference>
<evidence type="ECO:0000313" key="2">
    <source>
        <dbReference type="Proteomes" id="UP000221734"/>
    </source>
</evidence>
<keyword evidence="2" id="KW-1185">Reference proteome</keyword>
<evidence type="ECO:0000313" key="1">
    <source>
        <dbReference type="EMBL" id="SOH04451.1"/>
    </source>
</evidence>
<dbReference type="OrthoDB" id="1454509at2"/>
<dbReference type="KEGG" id="kst:KSMBR1_1953"/>
<accession>A0A2C9CFI5</accession>
<name>A0A2C9CFI5_KUEST</name>
<dbReference type="Proteomes" id="UP000221734">
    <property type="component" value="Chromosome Kuenenia_stuttgartiensis_MBR1"/>
</dbReference>
<organism evidence="1 2">
    <name type="scientific">Kuenenia stuttgartiensis</name>
    <dbReference type="NCBI Taxonomy" id="174633"/>
    <lineage>
        <taxon>Bacteria</taxon>
        <taxon>Pseudomonadati</taxon>
        <taxon>Planctomycetota</taxon>
        <taxon>Candidatus Brocadiia</taxon>
        <taxon>Candidatus Brocadiales</taxon>
        <taxon>Candidatus Brocadiaceae</taxon>
        <taxon>Candidatus Kuenenia</taxon>
    </lineage>
</organism>
<sequence>MVSEVFSIAGAMIGSVGGAAFIIVALSTWLGKVWANRILEQDRLKYASGLEQIKNKLNSERERSQFVFSLYFEGQFKIYNDLWAALVELQYGVERLWKEASRQNLQKFIKALQEATPQIKKSALLIEPEHYNEIMNALRTFEGYRVGKERLVFVRRSENLDRGQIQEVIDNNRGNRDIINSFTDSMLQKMRERLCKAGVVLPGN</sequence>
<gene>
    <name evidence="1" type="ORF">KSMBR1_1953</name>
</gene>
<reference evidence="2" key="1">
    <citation type="submission" date="2017-10" db="EMBL/GenBank/DDBJ databases">
        <authorList>
            <person name="Frank J."/>
        </authorList>
    </citation>
    <scope>NUCLEOTIDE SEQUENCE [LARGE SCALE GENOMIC DNA]</scope>
</reference>